<dbReference type="PROSITE" id="PS50025">
    <property type="entry name" value="LAM_G_DOMAIN"/>
    <property type="match status" value="2"/>
</dbReference>
<feature type="region of interest" description="Disordered" evidence="15">
    <location>
        <begin position="4401"/>
        <end position="4489"/>
    </location>
</feature>
<evidence type="ECO:0000313" key="21">
    <source>
        <dbReference type="Proteomes" id="UP001175271"/>
    </source>
</evidence>
<dbReference type="PROSITE" id="PS50268">
    <property type="entry name" value="CADHERIN_2"/>
    <property type="match status" value="26"/>
</dbReference>
<name>A0AA39I681_9BILA</name>
<dbReference type="FunFam" id="2.60.40.60:FF:000116">
    <property type="entry name" value="Dachsous cadherin-related 2"/>
    <property type="match status" value="1"/>
</dbReference>
<keyword evidence="11 14" id="KW-1015">Disulfide bond</keyword>
<evidence type="ECO:0000256" key="16">
    <source>
        <dbReference type="SAM" id="Phobius"/>
    </source>
</evidence>
<dbReference type="GO" id="GO:0016342">
    <property type="term" value="C:catenin complex"/>
    <property type="evidence" value="ECO:0007669"/>
    <property type="project" value="TreeGrafter"/>
</dbReference>
<feature type="domain" description="Cadherin" evidence="19">
    <location>
        <begin position="550"/>
        <end position="647"/>
    </location>
</feature>
<proteinExistence type="predicted"/>
<dbReference type="InterPro" id="IPR039808">
    <property type="entry name" value="Cadherin"/>
</dbReference>
<dbReference type="EMBL" id="JAUCMV010000002">
    <property type="protein sequence ID" value="KAK0418581.1"/>
    <property type="molecule type" value="Genomic_DNA"/>
</dbReference>
<comment type="caution">
    <text evidence="14">Lacks conserved residue(s) required for the propagation of feature annotation.</text>
</comment>
<feature type="domain" description="Cadherin" evidence="19">
    <location>
        <begin position="2608"/>
        <end position="2711"/>
    </location>
</feature>
<comment type="subcellular location">
    <subcellularLocation>
        <location evidence="1">Cell membrane</location>
        <topology evidence="1">Single-pass type I membrane protein</topology>
    </subcellularLocation>
</comment>
<evidence type="ECO:0000256" key="8">
    <source>
        <dbReference type="ARBA" id="ARBA00022889"/>
    </source>
</evidence>
<evidence type="ECO:0000259" key="18">
    <source>
        <dbReference type="PROSITE" id="PS50026"/>
    </source>
</evidence>
<feature type="domain" description="Cadherin" evidence="19">
    <location>
        <begin position="1257"/>
        <end position="1340"/>
    </location>
</feature>
<feature type="disulfide bond" evidence="14">
    <location>
        <begin position="3737"/>
        <end position="3746"/>
    </location>
</feature>
<evidence type="ECO:0000256" key="9">
    <source>
        <dbReference type="ARBA" id="ARBA00022989"/>
    </source>
</evidence>
<dbReference type="InterPro" id="IPR018097">
    <property type="entry name" value="EGF_Ca-bd_CS"/>
</dbReference>
<dbReference type="InterPro" id="IPR001881">
    <property type="entry name" value="EGF-like_Ca-bd_dom"/>
</dbReference>
<dbReference type="InterPro" id="IPR015919">
    <property type="entry name" value="Cadherin-like_sf"/>
</dbReference>
<dbReference type="InterPro" id="IPR002126">
    <property type="entry name" value="Cadherin-like_dom"/>
</dbReference>
<dbReference type="GO" id="GO:0045296">
    <property type="term" value="F:cadherin binding"/>
    <property type="evidence" value="ECO:0007669"/>
    <property type="project" value="TreeGrafter"/>
</dbReference>
<reference evidence="20" key="1">
    <citation type="submission" date="2023-06" db="EMBL/GenBank/DDBJ databases">
        <title>Genomic analysis of the entomopathogenic nematode Steinernema hermaphroditum.</title>
        <authorList>
            <person name="Schwarz E.M."/>
            <person name="Heppert J.K."/>
            <person name="Baniya A."/>
            <person name="Schwartz H.T."/>
            <person name="Tan C.-H."/>
            <person name="Antoshechkin I."/>
            <person name="Sternberg P.W."/>
            <person name="Goodrich-Blair H."/>
            <person name="Dillman A.R."/>
        </authorList>
    </citation>
    <scope>NUCLEOTIDE SEQUENCE</scope>
    <source>
        <strain evidence="20">PS9179</strain>
        <tissue evidence="20">Whole animal</tissue>
    </source>
</reference>
<dbReference type="InterPro" id="IPR013320">
    <property type="entry name" value="ConA-like_dom_sf"/>
</dbReference>
<dbReference type="PANTHER" id="PTHR24027:SF438">
    <property type="entry name" value="CADHERIN 23"/>
    <property type="match status" value="1"/>
</dbReference>
<dbReference type="InterPro" id="IPR001791">
    <property type="entry name" value="Laminin_G"/>
</dbReference>
<feature type="domain" description="Cadherin" evidence="19">
    <location>
        <begin position="750"/>
        <end position="853"/>
    </location>
</feature>
<evidence type="ECO:0000256" key="6">
    <source>
        <dbReference type="ARBA" id="ARBA00022737"/>
    </source>
</evidence>
<dbReference type="CDD" id="cd00110">
    <property type="entry name" value="LamG"/>
    <property type="match status" value="2"/>
</dbReference>
<evidence type="ECO:0000313" key="20">
    <source>
        <dbReference type="EMBL" id="KAK0418581.1"/>
    </source>
</evidence>
<dbReference type="PRINTS" id="PR00205">
    <property type="entry name" value="CADHERIN"/>
</dbReference>
<evidence type="ECO:0000256" key="14">
    <source>
        <dbReference type="PROSITE-ProRule" id="PRU00076"/>
    </source>
</evidence>
<dbReference type="SUPFAM" id="SSF49313">
    <property type="entry name" value="Cadherin-like"/>
    <property type="match status" value="29"/>
</dbReference>
<feature type="domain" description="EGF-like" evidence="18">
    <location>
        <begin position="3749"/>
        <end position="3786"/>
    </location>
</feature>
<dbReference type="PROSITE" id="PS50026">
    <property type="entry name" value="EGF_3"/>
    <property type="match status" value="2"/>
</dbReference>
<feature type="domain" description="Cadherin" evidence="19">
    <location>
        <begin position="946"/>
        <end position="1141"/>
    </location>
</feature>
<feature type="domain" description="Cadherin" evidence="19">
    <location>
        <begin position="2827"/>
        <end position="2928"/>
    </location>
</feature>
<feature type="domain" description="Cadherin" evidence="19">
    <location>
        <begin position="2204"/>
        <end position="2309"/>
    </location>
</feature>
<evidence type="ECO:0000256" key="3">
    <source>
        <dbReference type="ARBA" id="ARBA00022536"/>
    </source>
</evidence>
<dbReference type="PANTHER" id="PTHR24027">
    <property type="entry name" value="CADHERIN-23"/>
    <property type="match status" value="1"/>
</dbReference>
<keyword evidence="12" id="KW-0325">Glycoprotein</keyword>
<dbReference type="Gene3D" id="2.60.40.60">
    <property type="entry name" value="Cadherins"/>
    <property type="match status" value="29"/>
</dbReference>
<keyword evidence="8" id="KW-0130">Cell adhesion</keyword>
<dbReference type="GO" id="GO:0005509">
    <property type="term" value="F:calcium ion binding"/>
    <property type="evidence" value="ECO:0007669"/>
    <property type="project" value="UniProtKB-UniRule"/>
</dbReference>
<feature type="domain" description="Cadherin" evidence="19">
    <location>
        <begin position="125"/>
        <end position="215"/>
    </location>
</feature>
<keyword evidence="2" id="KW-1003">Cell membrane</keyword>
<dbReference type="InterPro" id="IPR020894">
    <property type="entry name" value="Cadherin_CS"/>
</dbReference>
<feature type="domain" description="Cadherin" evidence="19">
    <location>
        <begin position="2929"/>
        <end position="3027"/>
    </location>
</feature>
<keyword evidence="10 16" id="KW-0472">Membrane</keyword>
<dbReference type="InterPro" id="IPR000742">
    <property type="entry name" value="EGF"/>
</dbReference>
<dbReference type="Proteomes" id="UP001175271">
    <property type="component" value="Unassembled WGS sequence"/>
</dbReference>
<feature type="domain" description="Cadherin" evidence="19">
    <location>
        <begin position="324"/>
        <end position="436"/>
    </location>
</feature>
<keyword evidence="6" id="KW-0677">Repeat</keyword>
<dbReference type="PROSITE" id="PS01187">
    <property type="entry name" value="EGF_CA"/>
    <property type="match status" value="1"/>
</dbReference>
<dbReference type="Pfam" id="PF00028">
    <property type="entry name" value="Cadherin"/>
    <property type="match status" value="15"/>
</dbReference>
<feature type="domain" description="Cadherin" evidence="19">
    <location>
        <begin position="648"/>
        <end position="749"/>
    </location>
</feature>
<dbReference type="FunFam" id="2.60.40.60:FF:000020">
    <property type="entry name" value="Dachsous cadherin-related 1b"/>
    <property type="match status" value="3"/>
</dbReference>
<evidence type="ECO:0000256" key="15">
    <source>
        <dbReference type="SAM" id="MobiDB-lite"/>
    </source>
</evidence>
<dbReference type="InterPro" id="IPR000152">
    <property type="entry name" value="EGF-type_Asp/Asn_hydroxyl_site"/>
</dbReference>
<keyword evidence="7 13" id="KW-0106">Calcium</keyword>
<feature type="domain" description="Cadherin" evidence="19">
    <location>
        <begin position="3388"/>
        <end position="3481"/>
    </location>
</feature>
<dbReference type="Pfam" id="PF07645">
    <property type="entry name" value="EGF_CA"/>
    <property type="match status" value="1"/>
</dbReference>
<dbReference type="InterPro" id="IPR049883">
    <property type="entry name" value="NOTCH1_EGF-like"/>
</dbReference>
<feature type="domain" description="Cadherin" evidence="19">
    <location>
        <begin position="1416"/>
        <end position="1512"/>
    </location>
</feature>
<feature type="region of interest" description="Disordered" evidence="15">
    <location>
        <begin position="4355"/>
        <end position="4378"/>
    </location>
</feature>
<comment type="caution">
    <text evidence="20">The sequence shown here is derived from an EMBL/GenBank/DDBJ whole genome shotgun (WGS) entry which is preliminary data.</text>
</comment>
<feature type="transmembrane region" description="Helical" evidence="16">
    <location>
        <begin position="4272"/>
        <end position="4294"/>
    </location>
</feature>
<feature type="domain" description="Cadherin" evidence="19">
    <location>
        <begin position="2012"/>
        <end position="2131"/>
    </location>
</feature>
<feature type="compositionally biased region" description="Low complexity" evidence="15">
    <location>
        <begin position="19"/>
        <end position="28"/>
    </location>
</feature>
<feature type="domain" description="Cadherin" evidence="19">
    <location>
        <begin position="2145"/>
        <end position="2202"/>
    </location>
</feature>
<feature type="compositionally biased region" description="Basic and acidic residues" evidence="15">
    <location>
        <begin position="4480"/>
        <end position="4489"/>
    </location>
</feature>
<evidence type="ECO:0000256" key="7">
    <source>
        <dbReference type="ARBA" id="ARBA00022837"/>
    </source>
</evidence>
<gene>
    <name evidence="20" type="ORF">QR680_013653</name>
</gene>
<evidence type="ECO:0000256" key="10">
    <source>
        <dbReference type="ARBA" id="ARBA00023136"/>
    </source>
</evidence>
<accession>A0AA39I681</accession>
<dbReference type="GO" id="GO:0007411">
    <property type="term" value="P:axon guidance"/>
    <property type="evidence" value="ECO:0007669"/>
    <property type="project" value="UniProtKB-ARBA"/>
</dbReference>
<feature type="domain" description="Cadherin" evidence="19">
    <location>
        <begin position="2711"/>
        <end position="2826"/>
    </location>
</feature>
<feature type="domain" description="Cadherin" evidence="19">
    <location>
        <begin position="1149"/>
        <end position="1244"/>
    </location>
</feature>
<feature type="domain" description="Cadherin" evidence="19">
    <location>
        <begin position="2520"/>
        <end position="2607"/>
    </location>
</feature>
<protein>
    <submittedName>
        <fullName evidence="20">Uncharacterized protein</fullName>
    </submittedName>
</protein>
<evidence type="ECO:0000259" key="17">
    <source>
        <dbReference type="PROSITE" id="PS50025"/>
    </source>
</evidence>
<feature type="domain" description="Laminin G" evidence="17">
    <location>
        <begin position="3822"/>
        <end position="4006"/>
    </location>
</feature>
<dbReference type="SMART" id="SM00112">
    <property type="entry name" value="CA"/>
    <property type="match status" value="29"/>
</dbReference>
<feature type="domain" description="Cadherin" evidence="19">
    <location>
        <begin position="449"/>
        <end position="548"/>
    </location>
</feature>
<keyword evidence="21" id="KW-1185">Reference proteome</keyword>
<evidence type="ECO:0000256" key="4">
    <source>
        <dbReference type="ARBA" id="ARBA00022692"/>
    </source>
</evidence>
<organism evidence="20 21">
    <name type="scientific">Steinernema hermaphroditum</name>
    <dbReference type="NCBI Taxonomy" id="289476"/>
    <lineage>
        <taxon>Eukaryota</taxon>
        <taxon>Metazoa</taxon>
        <taxon>Ecdysozoa</taxon>
        <taxon>Nematoda</taxon>
        <taxon>Chromadorea</taxon>
        <taxon>Rhabditida</taxon>
        <taxon>Tylenchina</taxon>
        <taxon>Panagrolaimomorpha</taxon>
        <taxon>Strongyloidoidea</taxon>
        <taxon>Steinernematidae</taxon>
        <taxon>Steinernema</taxon>
    </lineage>
</organism>
<feature type="domain" description="Laminin G" evidence="17">
    <location>
        <begin position="4075"/>
        <end position="4255"/>
    </location>
</feature>
<keyword evidence="3 14" id="KW-0245">EGF-like domain</keyword>
<evidence type="ECO:0000256" key="1">
    <source>
        <dbReference type="ARBA" id="ARBA00004251"/>
    </source>
</evidence>
<dbReference type="SMART" id="SM00282">
    <property type="entry name" value="LamG"/>
    <property type="match status" value="2"/>
</dbReference>
<evidence type="ECO:0000256" key="13">
    <source>
        <dbReference type="PROSITE-ProRule" id="PRU00043"/>
    </source>
</evidence>
<dbReference type="Gene3D" id="2.10.25.10">
    <property type="entry name" value="Laminin"/>
    <property type="match status" value="3"/>
</dbReference>
<dbReference type="GO" id="GO:0007163">
    <property type="term" value="P:establishment or maintenance of cell polarity"/>
    <property type="evidence" value="ECO:0007669"/>
    <property type="project" value="UniProtKB-ARBA"/>
</dbReference>
<dbReference type="Pfam" id="PF02210">
    <property type="entry name" value="Laminin_G_2"/>
    <property type="match status" value="2"/>
</dbReference>
<evidence type="ECO:0000256" key="5">
    <source>
        <dbReference type="ARBA" id="ARBA00022729"/>
    </source>
</evidence>
<dbReference type="PROSITE" id="PS01186">
    <property type="entry name" value="EGF_2"/>
    <property type="match status" value="2"/>
</dbReference>
<dbReference type="PROSITE" id="PS00010">
    <property type="entry name" value="ASX_HYDROXYL"/>
    <property type="match status" value="1"/>
</dbReference>
<dbReference type="Gene3D" id="2.60.120.200">
    <property type="match status" value="2"/>
</dbReference>
<dbReference type="GO" id="GO:0016477">
    <property type="term" value="P:cell migration"/>
    <property type="evidence" value="ECO:0007669"/>
    <property type="project" value="TreeGrafter"/>
</dbReference>
<dbReference type="CDD" id="cd00053">
    <property type="entry name" value="EGF"/>
    <property type="match status" value="1"/>
</dbReference>
<dbReference type="SMART" id="SM00179">
    <property type="entry name" value="EGF_CA"/>
    <property type="match status" value="2"/>
</dbReference>
<evidence type="ECO:0000256" key="11">
    <source>
        <dbReference type="ARBA" id="ARBA00023157"/>
    </source>
</evidence>
<feature type="region of interest" description="Disordered" evidence="15">
    <location>
        <begin position="1"/>
        <end position="51"/>
    </location>
</feature>
<feature type="domain" description="Cadherin" evidence="19">
    <location>
        <begin position="3283"/>
        <end position="3379"/>
    </location>
</feature>
<dbReference type="CDD" id="cd11304">
    <property type="entry name" value="Cadherin_repeat"/>
    <property type="match status" value="27"/>
</dbReference>
<feature type="domain" description="Cadherin" evidence="19">
    <location>
        <begin position="1812"/>
        <end position="1907"/>
    </location>
</feature>
<evidence type="ECO:0000256" key="2">
    <source>
        <dbReference type="ARBA" id="ARBA00022475"/>
    </source>
</evidence>
<feature type="domain" description="Cadherin" evidence="19">
    <location>
        <begin position="216"/>
        <end position="323"/>
    </location>
</feature>
<dbReference type="SUPFAM" id="SSF49899">
    <property type="entry name" value="Concanavalin A-like lectins/glucanases"/>
    <property type="match status" value="2"/>
</dbReference>
<feature type="domain" description="EGF-like" evidence="18">
    <location>
        <begin position="3710"/>
        <end position="3747"/>
    </location>
</feature>
<dbReference type="GO" id="GO:0008013">
    <property type="term" value="F:beta-catenin binding"/>
    <property type="evidence" value="ECO:0007669"/>
    <property type="project" value="TreeGrafter"/>
</dbReference>
<dbReference type="Pfam" id="PF25374">
    <property type="entry name" value="Cadherin_FAT4_N"/>
    <property type="match status" value="1"/>
</dbReference>
<dbReference type="GO" id="GO:0007156">
    <property type="term" value="P:homophilic cell adhesion via plasma membrane adhesion molecules"/>
    <property type="evidence" value="ECO:0007669"/>
    <property type="project" value="InterPro"/>
</dbReference>
<sequence length="4489" mass="498284">MIVRISASSPPKVVKGRATSTTTAKTMTEGNKQRHRNPLPPPASLEDCPGRRRPRCFEDIRAYSRTDRRSNLSRNHPRTPDCEREDTVVNATRPLLTPLNCVTMKYAVPIFLLLFCFSPLSAQFTETSVEFTVSEDAPPGQLIGRVPLDPLRKYRLNGASQGLVSLDAATGDLRTVARIDREQVARLDLVLVAQPAAIITVTVKVADVNDNAPTFPTAVQNLSIIESAAVGSRLVIQSAVDSDEGENGTVVAYSLSGETRQNLFRLVRQEDVLFLELTEELDREERDLFVVNVTAQDGGHPPRYGSTTVYINVVDANDNSPAFNSSHYEVEIVEGETNSTPILTVHADDADLGDNARVSYRIINDPLKQFSIDPTSGEISVAAESLNCSRSACERENCTRMCVFTVEAEDYGIPKLTGRAFVDVKLIDSNAHEPKIVFKLHPTGIEYCSVLEKAPVGSTIAVITVVDEDFGENGRANISIVSGNEDELFKLESGTNFAILRLNGTLNVKRRDRYQIDFEASDNGKPKRSSRRTLQIYVRSSDDRPPSLGRKTTYHATVSEDAPMGSVVSFITAKSDFSPLTYSVVAGNEEGVFDLDEFSGLITLAKTSPPAEYHLNMTVKNPTPSVMFTNYSIVITVIAANRNAPEFEDDVYEFIVSEASKIGDTIGFVKAIDHDGAHNGRVSYRTPKSTVAKINETTGELKLAEELDFETRRSYSFQVVAFDHGTPSKESTVTVGITVADANDNSPFFDIDHYVGVLRTSEAVGTKIVRVKAEDEDLEDYGRLLYRILSAPVGLFDIDGDGSLTLRGNVESMRIGTTVEAVVGAVDRGQHGSSNNATVTLKIVDDMAVLPDFEDANWHPKIPENGPVREIIGRYRTSDKSAQSRLIGMRAREWVQMDEEGNLRMKKSLDREEVASIDFVVISGFVMKRGTVAAVDKNDNAPKFALDSPKKFVVHETSTIGEEIGRVSATDADAGQNGEVRYSTDSDTVVIDPLTGVLSVRKRIVDEEVIEATVTAQDQGKLAMSATLRITVKVDNSTKMHSFARKYVFRLAENAEIGTVIYNLNPQNDSDRYVFYSTHMKDNSGIGVFPNGEVFVRRHLDREVSDTVSLEVGVEDKIRNNRYTTSVIVYLEDLNDNRPQCPTQSKYFVPENTAILSAIGDLSGTDQDQGLNGLLIHKLINDDRKFLLDEKTGVLRNLIPLDFESKTNSFQLRYMISDYGSPPLSTECSVTVIVTDVNDHPPRFRQPIYYTRKDRVTVDAKDLDFEPLKYGIVDWYGKFQINPSTGLVTTTVPLQSGLLYNLTVIATDSGEPSLSSNVTVLFEAEEVEEKLRFYEDLPERITVSEDTPVGTRILEVKANKPVYLNENRHFQLEPYDGFLIVARPLDYEKDRNFTVFLNEFHKMVIEVANVNDNAPEIETDFIRVAENHKIREEIRVSDADGDEVTVFLYETGEEGLFRLENGFLTSDRSLDREENDQYQLLLVAIDKGIPPLKTQKMITVVVADENDNEPECLGTNAFVEGRGEMRIVCKDRDFGANASLGFSSQGAIFVDQDGMLRPNGALQEPVYNFFVNVFDRNTVEGTTGIDLYRKTTQLPVTLIRLNPTGHLKLAATTLGLTLNRTSPLHTVIGQITVSQGVQPVEFFLSKFEAKPRFAALPLDIDRRSGHLRVSRKIDLEVEEMTLEVTAVDGAGSTDSAQVNIRILNDDPGAFSLAQNSYYFEILEAAAVGSTIGQISIIGRPTLLRYSFKHFTFADFPFSINNQTGRIRLDRRLSFAKSSNYRTSISIISSTLSVLVPVFINILPADNEPPKFAEHKRSLFIREGLPPGSLIGQVTVEKPGQVRYELTELNEKIFLDSVTGVILSNQTFDRESRPFYHFIVVAKDGYGNKATQEVDLYVDDLNDNPPVFDEEKYLIHVPEDTEVGAKLLKFGFKDRDLDNDFRFTVSTSGNEYGIFDIDPEGNLVLVRSLDRETKNTHKITVILEDQVPPNPVHRVETTAEITVLDVNDNAAVIPSNLVFPVFSNSREDTVIGIVTADDPDLGLNGLVNFRLLPESHPEQVFYVDALLGYIRVLRSPSHPEYHFTVEAFDNGTPRKKSYANVTVVTVDYVSEDYSNQTRGTVKVTVKENAPAGHLVTQIFGRKGQIYRIQSGNELGHFRVHPESGCLLVNQLLDYEEVKNYKIVINEVTVEIMVEDVNDEYPVFVDGQPVRFSVAENLAGPYPIVLGSTIAEDRDTGANGEVAYSIVQGDTDLFGIDSRSGLLYLNKGLDREDKEQYEITVQATDLGTPRLASTAEVVVTVVDVNDNAPVFEQPYYVERIEENLPPGEVVARVVATDRDVGVNARIRYTLMNQPLVPFIIGHTSGLVTTTESLDREKEASYYLQVVATDNGGVYQRSTVVNLTVVVKDVNDNSPVILNKQFDVFVPGSLRKGDFVYVVDAFDMDEDQRLQYSLLGGDRSLFSIDQNGVVRTSNLFSSKSVYSVLVTVSDSGDRNTTVSLSFYTAEDRMFPKFQDFESKYRIAEDTKDKLLFQAKTDSSRVVYSIAAGDPFGDFEMEPLRGKVFVRSVDRETRDSYRIFVAASFLDSATYISYKEITVEVEDLNDNAPEFERVLYKAKVFENEMSPMKLLKVKATDRDEGENAKIAYRIADGNVGNRFKINEGGQITVVESLDREEVEVYRLTVEAYNPNSSGQSQIAVVEITVEDENDNSPKFSRLFHAEVAEDSHPGTFIIQARYQQDQPCLYPLFQVTSTDPDSPEHSRNRYSLEGEDSDVFSIDSLSGNVTLARNVDRESRDEYRIRVKASDGFWQVTTTLTITVTDVNDNAPMFVKDSYEISANRNTATGTVVDQVTAYDIDSGLNAEVRYRFLEESRAFRIDPKSGIIYSILSLRDSPDAVRLQVVAEDEGIPSRSSVVPLTLYIVGNNEHEPEFDEKSYEFPISEEMKNGTVIGKVEAVDGDRGRPGTVRYSLTSKDGDFAVNETTGVVTYISGPAKDQELLLKAYDLGAPSKTTTVTVKVKKVDNTSKTPEFSKKLYTFASDEAMKVEASGRGVRYFLKSTTLPFSINSASGVITPKGQIFGNQSFTVVAESFGWPKLKSKATVRVYSNPENSPIRHYKITLREDARIGTVVARIEGSENSKIQKPFSIDSASGEVTVHQELEARTYRIYVTGTTVSLFEIAVLKSPKFQPKFSVCLSRTTFLSRSSLKSTIIGHPTVTHMEHAAVHYFGPVSDQVTVDPLTGNLLLEEMADQFTATVMAASGRLGTTAPDRCVFKFQAVDLAPTPVFNKTYSVTVPEDVALGARILDTNTVVPRDARLEIIAGNREKRFCLDQSGALMVCGPLDREKTEKYELEVAVMVKDQIRSHTVVRITVDDVNDNAPYLEDGNSVAFVLENTKPGAKILTLKPKDRDLPLNQAKFSFSSEDSEFFEINEEGVVSTKKTFDREKRALYRIPVKISDFGTPRRTTTTVIRVIVDDQDDNLPSSGPVNVHIATNKDAFSGRIVAAGPRDLDTVDYSTCSLEKSSSQFNYSSSCSLIANEVKTSSSYQLSGKTEKNFIFPINLSFYRIPKELKSSAVTVTLDAVEQSMADLVASLQESLPDMKVVPVGTTVLPTYRNRLFFAFVDRNGNTVNGEESAEIMKNHLKKRSIFPDATVSFRGCSKKCENKGFCERSLEEGEAVELRGFSSVFVVPGIEVIERCVCPKLVKGEFCEEAQPSCADKSSGGCRNQGICDPQKAVCICPKGFAGSYCEEDVDECRLKDACPSTSTCKNLFGSFQCICNPGYSGEKCEVKAKTCGEKSTICHRGSCDDSSCICEAGWTGPSCDQRLLSFGPGSHIEVQKMDVLSTLSFQIMTKHVLGLIFYSIDPQDSNRFMALDIANGRLRFSQNLTRSGYTSTILESEVDTGFWKQVTVAYRDGAVSVSMDNCDETSKCERCTKSSCKATVYLPMDRFDVPGNTVILGGTRDLSDISRLSRKVTADFLEGCLRDLKINERPLEAFSNSQVGLLDFCPLVQKKDYCMESDACSGGTCINGWTGPKCLCDGFEAKNCALAQEPVTLEDAGIRYSLSKASKKKVSFVPIDMVVSDEPCIEGQEDEEEKFEDGVSTQALEIDFKTQMENAVIVTVVYKPKTATLQIRNGTLRYSIHHNERLLFEVVNDVFAVSDDKWHRAVVDIGPNGRAVRLSLDGHHRTSHSGFSYPQFVSAAVDSITLGGAFSGCLKRFVVFDQSQPLVNRLDARLDGLQYLENVGRSRGPVTPGCDCDKGDVEFFQGSVFPFFLFGVLLLLLIVVLVLTGILLFRRFSTKETPKPKRVATDCVRTIDSLFQRADGCNYNDAFDILSTTTTHRADSLPHIYEVPPEPPAFRKHHKQPRMGTSPLNTVLPHRNSARELKQAVRESVASARNAVIPLSTSESESESYRTRSRSRSRRSKRRPLAAASTSTVNTSLPSASTPMEVVFTRESDGYDAVSDNSSDYMRPRRPRPVPQEHCRVQYL</sequence>
<feature type="domain" description="Cadherin" evidence="19">
    <location>
        <begin position="2310"/>
        <end position="2414"/>
    </location>
</feature>
<dbReference type="FunFam" id="2.60.40.60:FF:000007">
    <property type="entry name" value="Protocadherin alpha 2"/>
    <property type="match status" value="1"/>
</dbReference>
<feature type="domain" description="Cadherin" evidence="19">
    <location>
        <begin position="2415"/>
        <end position="2510"/>
    </location>
</feature>
<feature type="domain" description="Cadherin" evidence="19">
    <location>
        <begin position="1713"/>
        <end position="1811"/>
    </location>
</feature>
<keyword evidence="5" id="KW-0732">Signal</keyword>
<evidence type="ECO:0000256" key="12">
    <source>
        <dbReference type="ARBA" id="ARBA00023180"/>
    </source>
</evidence>
<feature type="domain" description="Cadherin" evidence="19">
    <location>
        <begin position="1908"/>
        <end position="2021"/>
    </location>
</feature>
<dbReference type="PROSITE" id="PS00232">
    <property type="entry name" value="CADHERIN_1"/>
    <property type="match status" value="10"/>
</dbReference>
<evidence type="ECO:0000259" key="19">
    <source>
        <dbReference type="PROSITE" id="PS50268"/>
    </source>
</evidence>
<dbReference type="PROSITE" id="PS00022">
    <property type="entry name" value="EGF_1"/>
    <property type="match status" value="2"/>
</dbReference>
<feature type="disulfide bond" evidence="14">
    <location>
        <begin position="3776"/>
        <end position="3785"/>
    </location>
</feature>
<dbReference type="SMART" id="SM00181">
    <property type="entry name" value="EGF"/>
    <property type="match status" value="4"/>
</dbReference>
<feature type="compositionally biased region" description="Basic residues" evidence="15">
    <location>
        <begin position="4416"/>
        <end position="4429"/>
    </location>
</feature>
<feature type="compositionally biased region" description="Polar residues" evidence="15">
    <location>
        <begin position="4433"/>
        <end position="4447"/>
    </location>
</feature>
<keyword evidence="9 16" id="KW-1133">Transmembrane helix</keyword>
<dbReference type="SUPFAM" id="SSF57196">
    <property type="entry name" value="EGF/Laminin"/>
    <property type="match status" value="2"/>
</dbReference>
<dbReference type="CDD" id="cd00054">
    <property type="entry name" value="EGF_CA"/>
    <property type="match status" value="2"/>
</dbReference>
<keyword evidence="4 16" id="KW-0812">Transmembrane</keyword>
<dbReference type="FunFam" id="2.60.40.60:FF:000080">
    <property type="entry name" value="FAT atypical cadherin 1"/>
    <property type="match status" value="1"/>
</dbReference>